<dbReference type="GO" id="GO:0016491">
    <property type="term" value="F:oxidoreductase activity"/>
    <property type="evidence" value="ECO:0007669"/>
    <property type="project" value="InterPro"/>
</dbReference>
<dbReference type="PANTHER" id="PTHR14194">
    <property type="entry name" value="NITROGEN METABOLIC REGULATION PROTEIN NMR-RELATED"/>
    <property type="match status" value="1"/>
</dbReference>
<keyword evidence="2" id="KW-0812">Transmembrane</keyword>
<feature type="transmembrane region" description="Helical" evidence="2">
    <location>
        <begin position="63"/>
        <end position="84"/>
    </location>
</feature>
<reference evidence="4" key="1">
    <citation type="journal article" date="2020" name="bioRxiv">
        <title>Hybrid origin of Populus tomentosa Carr. identified through genome sequencing and phylogenomic analysis.</title>
        <authorList>
            <person name="An X."/>
            <person name="Gao K."/>
            <person name="Chen Z."/>
            <person name="Li J."/>
            <person name="Yang X."/>
            <person name="Yang X."/>
            <person name="Zhou J."/>
            <person name="Guo T."/>
            <person name="Zhao T."/>
            <person name="Huang S."/>
            <person name="Miao D."/>
            <person name="Khan W.U."/>
            <person name="Rao P."/>
            <person name="Ye M."/>
            <person name="Lei B."/>
            <person name="Liao W."/>
            <person name="Wang J."/>
            <person name="Ji L."/>
            <person name="Li Y."/>
            <person name="Guo B."/>
            <person name="Mustafa N.S."/>
            <person name="Li S."/>
            <person name="Yun Q."/>
            <person name="Keller S.R."/>
            <person name="Mao J."/>
            <person name="Zhang R."/>
            <person name="Strauss S.H."/>
        </authorList>
    </citation>
    <scope>NUCLEOTIDE SEQUENCE</scope>
    <source>
        <strain evidence="4">GM15</strain>
        <tissue evidence="4">Leaf</tissue>
    </source>
</reference>
<dbReference type="PANTHER" id="PTHR14194:SF86">
    <property type="entry name" value="OS05G0110300 PROTEIN"/>
    <property type="match status" value="1"/>
</dbReference>
<evidence type="ECO:0000313" key="4">
    <source>
        <dbReference type="EMBL" id="KAG6769483.1"/>
    </source>
</evidence>
<sequence>MTTTVTVTRGPLIFSGHFPNNKNGCASQSTVNFLGSISNSNTSSASRSSFSSSLTATTRIRRAGFAVLASNSMAPSVVLVTGAGGRTGTISLALCLLLYVLCLVTGIALEMKRDKDNRSIVYKKLKERSEQYVARGLVRTEESKEKIGGAEDVFVGDIRESESIVPAIQGIDSLIILTSAVPKMKPGFDPSKGRPEFYFEDGAFPEQVDWIGQKNQIDAAKAAGVKQIVLVGSMGGTNLNHPLNSLGNGNILVWKRKAEQYLADSGVPYTIIRAGGLQDKEGGVRELLVGKDDELLQTETRTIARADVAEVCIQALQYEEAQFKAFDLASKPEGTGTPANDFKALFSQVTAPF</sequence>
<gene>
    <name evidence="4" type="ORF">POTOM_025122</name>
</gene>
<evidence type="ECO:0000313" key="5">
    <source>
        <dbReference type="Proteomes" id="UP000886885"/>
    </source>
</evidence>
<comment type="similarity">
    <text evidence="1">Belongs to the NAD(P)-dependent epimerase/dehydratase family.</text>
</comment>
<protein>
    <recommendedName>
        <fullName evidence="3">NAD(P)-binding domain-containing protein</fullName>
    </recommendedName>
</protein>
<evidence type="ECO:0000256" key="2">
    <source>
        <dbReference type="SAM" id="Phobius"/>
    </source>
</evidence>
<evidence type="ECO:0000256" key="1">
    <source>
        <dbReference type="ARBA" id="ARBA00007637"/>
    </source>
</evidence>
<dbReference type="FunFam" id="3.40.50.720:FF:000253">
    <property type="entry name" value="Uncharacterized protein At5g02240"/>
    <property type="match status" value="1"/>
</dbReference>
<dbReference type="InterPro" id="IPR016040">
    <property type="entry name" value="NAD(P)-bd_dom"/>
</dbReference>
<evidence type="ECO:0000259" key="3">
    <source>
        <dbReference type="Pfam" id="PF13460"/>
    </source>
</evidence>
<dbReference type="OrthoDB" id="419598at2759"/>
<accession>A0A8X7ZEJ2</accession>
<keyword evidence="2" id="KW-0472">Membrane</keyword>
<organism evidence="4 5">
    <name type="scientific">Populus tomentosa</name>
    <name type="common">Chinese white poplar</name>
    <dbReference type="NCBI Taxonomy" id="118781"/>
    <lineage>
        <taxon>Eukaryota</taxon>
        <taxon>Viridiplantae</taxon>
        <taxon>Streptophyta</taxon>
        <taxon>Embryophyta</taxon>
        <taxon>Tracheophyta</taxon>
        <taxon>Spermatophyta</taxon>
        <taxon>Magnoliopsida</taxon>
        <taxon>eudicotyledons</taxon>
        <taxon>Gunneridae</taxon>
        <taxon>Pentapetalae</taxon>
        <taxon>rosids</taxon>
        <taxon>fabids</taxon>
        <taxon>Malpighiales</taxon>
        <taxon>Salicaceae</taxon>
        <taxon>Saliceae</taxon>
        <taxon>Populus</taxon>
    </lineage>
</organism>
<dbReference type="InterPro" id="IPR044163">
    <property type="entry name" value="SARED1-like"/>
</dbReference>
<keyword evidence="5" id="KW-1185">Reference proteome</keyword>
<name>A0A8X7ZEJ2_POPTO</name>
<feature type="domain" description="NAD(P)-binding" evidence="3">
    <location>
        <begin position="121"/>
        <end position="317"/>
    </location>
</feature>
<dbReference type="CDD" id="cd05243">
    <property type="entry name" value="SDR_a5"/>
    <property type="match status" value="1"/>
</dbReference>
<proteinExistence type="inferred from homology"/>
<keyword evidence="2" id="KW-1133">Transmembrane helix</keyword>
<comment type="caution">
    <text evidence="4">The sequence shown here is derived from an EMBL/GenBank/DDBJ whole genome shotgun (WGS) entry which is preliminary data.</text>
</comment>
<dbReference type="EMBL" id="JAAWWB010000012">
    <property type="protein sequence ID" value="KAG6769483.1"/>
    <property type="molecule type" value="Genomic_DNA"/>
</dbReference>
<feature type="transmembrane region" description="Helical" evidence="2">
    <location>
        <begin position="90"/>
        <end position="109"/>
    </location>
</feature>
<dbReference type="GO" id="GO:0009507">
    <property type="term" value="C:chloroplast"/>
    <property type="evidence" value="ECO:0007669"/>
    <property type="project" value="TreeGrafter"/>
</dbReference>
<dbReference type="AlphaFoldDB" id="A0A8X7ZEJ2"/>
<dbReference type="Proteomes" id="UP000886885">
    <property type="component" value="Chromosome 6D"/>
</dbReference>
<dbReference type="Pfam" id="PF13460">
    <property type="entry name" value="NAD_binding_10"/>
    <property type="match status" value="1"/>
</dbReference>